<organism evidence="10 11">
    <name type="scientific">Metabacillus endolithicus</name>
    <dbReference type="NCBI Taxonomy" id="1535204"/>
    <lineage>
        <taxon>Bacteria</taxon>
        <taxon>Bacillati</taxon>
        <taxon>Bacillota</taxon>
        <taxon>Bacilli</taxon>
        <taxon>Bacillales</taxon>
        <taxon>Bacillaceae</taxon>
        <taxon>Metabacillus</taxon>
    </lineage>
</organism>
<name>A0ABW5BV00_9BACI</name>
<dbReference type="InterPro" id="IPR046953">
    <property type="entry name" value="Spore_GerAC-like_C"/>
</dbReference>
<protein>
    <submittedName>
        <fullName evidence="10">Ger(X)C family spore germination protein</fullName>
    </submittedName>
</protein>
<evidence type="ECO:0000256" key="5">
    <source>
        <dbReference type="ARBA" id="ARBA00023136"/>
    </source>
</evidence>
<evidence type="ECO:0000256" key="2">
    <source>
        <dbReference type="ARBA" id="ARBA00007886"/>
    </source>
</evidence>
<dbReference type="NCBIfam" id="TIGR02887">
    <property type="entry name" value="spore_ger_x_C"/>
    <property type="match status" value="1"/>
</dbReference>
<evidence type="ECO:0000313" key="11">
    <source>
        <dbReference type="Proteomes" id="UP001597318"/>
    </source>
</evidence>
<keyword evidence="5" id="KW-0472">Membrane</keyword>
<evidence type="ECO:0000256" key="3">
    <source>
        <dbReference type="ARBA" id="ARBA00022544"/>
    </source>
</evidence>
<comment type="similarity">
    <text evidence="2">Belongs to the GerABKC lipoprotein family.</text>
</comment>
<proteinExistence type="inferred from homology"/>
<dbReference type="EMBL" id="JBHUIK010000001">
    <property type="protein sequence ID" value="MFD2213436.1"/>
    <property type="molecule type" value="Genomic_DNA"/>
</dbReference>
<keyword evidence="7" id="KW-0449">Lipoprotein</keyword>
<dbReference type="Proteomes" id="UP001597318">
    <property type="component" value="Unassembled WGS sequence"/>
</dbReference>
<keyword evidence="11" id="KW-1185">Reference proteome</keyword>
<comment type="subcellular location">
    <subcellularLocation>
        <location evidence="1">Membrane</location>
        <topology evidence="1">Lipid-anchor</topology>
    </subcellularLocation>
</comment>
<keyword evidence="4" id="KW-0732">Signal</keyword>
<evidence type="ECO:0000313" key="10">
    <source>
        <dbReference type="EMBL" id="MFD2213436.1"/>
    </source>
</evidence>
<dbReference type="Gene3D" id="3.30.300.210">
    <property type="entry name" value="Nutrient germinant receptor protein C, domain 3"/>
    <property type="match status" value="1"/>
</dbReference>
<dbReference type="PANTHER" id="PTHR35789">
    <property type="entry name" value="SPORE GERMINATION PROTEIN B3"/>
    <property type="match status" value="1"/>
</dbReference>
<accession>A0ABW5BV00</accession>
<reference evidence="11" key="1">
    <citation type="journal article" date="2019" name="Int. J. Syst. Evol. Microbiol.">
        <title>The Global Catalogue of Microorganisms (GCM) 10K type strain sequencing project: providing services to taxonomists for standard genome sequencing and annotation.</title>
        <authorList>
            <consortium name="The Broad Institute Genomics Platform"/>
            <consortium name="The Broad Institute Genome Sequencing Center for Infectious Disease"/>
            <person name="Wu L."/>
            <person name="Ma J."/>
        </authorList>
    </citation>
    <scope>NUCLEOTIDE SEQUENCE [LARGE SCALE GENOMIC DNA]</scope>
    <source>
        <strain evidence="11">CGMCC 1.15474</strain>
    </source>
</reference>
<dbReference type="PROSITE" id="PS51257">
    <property type="entry name" value="PROKAR_LIPOPROTEIN"/>
    <property type="match status" value="1"/>
</dbReference>
<dbReference type="PANTHER" id="PTHR35789:SF1">
    <property type="entry name" value="SPORE GERMINATION PROTEIN B3"/>
    <property type="match status" value="1"/>
</dbReference>
<keyword evidence="6" id="KW-0564">Palmitate</keyword>
<feature type="domain" description="Spore germination protein N-terminal" evidence="9">
    <location>
        <begin position="22"/>
        <end position="194"/>
    </location>
</feature>
<dbReference type="Pfam" id="PF05504">
    <property type="entry name" value="Spore_GerAC"/>
    <property type="match status" value="1"/>
</dbReference>
<sequence length="384" mass="43250">MFKHKAFFLLCICSFLLSGCWDRVEVNDLAYVIATGFDKLEENKFQVSVQVPLPGAMGGEGSSGGGGGTSGGPYYVDSGIGRNVREGNDELQQRMSRRLYFAHRRVLILGEELARGGFEKTLDVVLEQPESRLSAYVLLTHGDAINILNATPHFEKLPAEGLREMAKMGVGLTVKGLMVDIERPGKDSFVPVVETATTQNAESEDKKEEIKLDGFGILSDDKLKFFTTAQETLGLLWIINEAAGNNYTFKVGEKDEINVRIQESKINPSYNKHDQKPSFSLKLDVKAKMMQNEPALNLDDEDIYESVKTEMEKQIKEEVLALLDHSHKEGSDIYGFGWYLYRHEHSQWEDWKDDWESFLEELDIKVDVEAEIKKTINPGIKIGE</sequence>
<dbReference type="InterPro" id="IPR057336">
    <property type="entry name" value="GerAC_N"/>
</dbReference>
<evidence type="ECO:0000259" key="9">
    <source>
        <dbReference type="Pfam" id="PF25198"/>
    </source>
</evidence>
<evidence type="ECO:0000256" key="7">
    <source>
        <dbReference type="ARBA" id="ARBA00023288"/>
    </source>
</evidence>
<dbReference type="InterPro" id="IPR038501">
    <property type="entry name" value="Spore_GerAC_C_sf"/>
</dbReference>
<dbReference type="Pfam" id="PF25198">
    <property type="entry name" value="Spore_GerAC_N"/>
    <property type="match status" value="1"/>
</dbReference>
<evidence type="ECO:0000256" key="4">
    <source>
        <dbReference type="ARBA" id="ARBA00022729"/>
    </source>
</evidence>
<gene>
    <name evidence="10" type="ORF">ACFSKK_06975</name>
</gene>
<keyword evidence="3" id="KW-0309">Germination</keyword>
<dbReference type="InterPro" id="IPR008844">
    <property type="entry name" value="Spore_GerAC-like"/>
</dbReference>
<feature type="domain" description="Spore germination GerAC-like C-terminal" evidence="8">
    <location>
        <begin position="214"/>
        <end position="375"/>
    </location>
</feature>
<evidence type="ECO:0000259" key="8">
    <source>
        <dbReference type="Pfam" id="PF05504"/>
    </source>
</evidence>
<dbReference type="RefSeq" id="WP_379050759.1">
    <property type="nucleotide sequence ID" value="NZ_JBHUIK010000001.1"/>
</dbReference>
<evidence type="ECO:0000256" key="6">
    <source>
        <dbReference type="ARBA" id="ARBA00023139"/>
    </source>
</evidence>
<comment type="caution">
    <text evidence="10">The sequence shown here is derived from an EMBL/GenBank/DDBJ whole genome shotgun (WGS) entry which is preliminary data.</text>
</comment>
<evidence type="ECO:0000256" key="1">
    <source>
        <dbReference type="ARBA" id="ARBA00004635"/>
    </source>
</evidence>